<protein>
    <submittedName>
        <fullName evidence="1">DUF4417 domain-containing protein</fullName>
    </submittedName>
</protein>
<evidence type="ECO:0000313" key="2">
    <source>
        <dbReference type="Proteomes" id="UP000326380"/>
    </source>
</evidence>
<organism evidence="1 2">
    <name type="scientific">Hymenobacter busanensis</name>
    <dbReference type="NCBI Taxonomy" id="2607656"/>
    <lineage>
        <taxon>Bacteria</taxon>
        <taxon>Pseudomonadati</taxon>
        <taxon>Bacteroidota</taxon>
        <taxon>Cytophagia</taxon>
        <taxon>Cytophagales</taxon>
        <taxon>Hymenobacteraceae</taxon>
        <taxon>Hymenobacter</taxon>
    </lineage>
</organism>
<dbReference type="AlphaFoldDB" id="A0AA88JZ21"/>
<evidence type="ECO:0000313" key="1">
    <source>
        <dbReference type="EMBL" id="KAA9332078.1"/>
    </source>
</evidence>
<dbReference type="EMBL" id="VTWU01000004">
    <property type="protein sequence ID" value="KAA9332078.1"/>
    <property type="molecule type" value="Genomic_DNA"/>
</dbReference>
<sequence>MAQAALAYSPSLFNDCATSCEAYLACGGGYGTAPCGCAWKWRDERRHACESCYLVCRERKAGAQPKGHLNTFAQHIATGLPLERLRLTQDQPLPFPLFIPTKTADLAGLQVRLPLQWAAVDAKGLLNWRKQRGADLKPVFDGADSLAVRDYLHVNAECELLAVLNAQDKILESFWAMPRRKALSALRASGFVASTGPTFSVSTLTTGGTLVPRAHNLVMQMRHHRVLHEIQEADLVSIPNLYWEDQRDQQEWITWLKESPSVSVISRDFTRTRSQRAFMDKLNGLMELLAAVGRPFHVLVVGAGPAHAPSALARLAELGFTGSIITSDPLLKASHGRQYVRNARGRLIYAPCPDSDIEELCLYNMRVLEDALFEAVSNTSMAARAVRNLLPIDVAATTRPLDVHWLSATGRAA</sequence>
<gene>
    <name evidence="1" type="ORF">F0P96_11360</name>
</gene>
<proteinExistence type="predicted"/>
<keyword evidence="2" id="KW-1185">Reference proteome</keyword>
<accession>A0AA88JZ21</accession>
<comment type="caution">
    <text evidence="1">The sequence shown here is derived from an EMBL/GenBank/DDBJ whole genome shotgun (WGS) entry which is preliminary data.</text>
</comment>
<name>A0AA88JZ21_9BACT</name>
<reference evidence="1 2" key="1">
    <citation type="submission" date="2019-09" db="EMBL/GenBank/DDBJ databases">
        <title>Genome sequence of Hymenobacter sp. M3.</title>
        <authorList>
            <person name="Srinivasan S."/>
        </authorList>
    </citation>
    <scope>NUCLEOTIDE SEQUENCE [LARGE SCALE GENOMIC DNA]</scope>
    <source>
        <strain evidence="1 2">M3</strain>
    </source>
</reference>
<dbReference type="Proteomes" id="UP000326380">
    <property type="component" value="Unassembled WGS sequence"/>
</dbReference>